<dbReference type="Pfam" id="PF01381">
    <property type="entry name" value="HTH_3"/>
    <property type="match status" value="1"/>
</dbReference>
<sequence>MEQFQLAQRIRAFRKLKGMTQDEFARKLGVSIAVLGSIERGTRRADAKIIHKIAESLEIGVDELLPNTTYSERK</sequence>
<evidence type="ECO:0000313" key="4">
    <source>
        <dbReference type="Proteomes" id="UP001589619"/>
    </source>
</evidence>
<dbReference type="PANTHER" id="PTHR46797">
    <property type="entry name" value="HTH-TYPE TRANSCRIPTIONAL REGULATOR"/>
    <property type="match status" value="1"/>
</dbReference>
<evidence type="ECO:0000256" key="1">
    <source>
        <dbReference type="ARBA" id="ARBA00023125"/>
    </source>
</evidence>
<dbReference type="Proteomes" id="UP001589619">
    <property type="component" value="Unassembled WGS sequence"/>
</dbReference>
<protein>
    <submittedName>
        <fullName evidence="3">Helix-turn-helix domain-containing protein</fullName>
    </submittedName>
</protein>
<keyword evidence="4" id="KW-1185">Reference proteome</keyword>
<dbReference type="EMBL" id="JBHMAG010000019">
    <property type="protein sequence ID" value="MFB9755954.1"/>
    <property type="molecule type" value="Genomic_DNA"/>
</dbReference>
<dbReference type="CDD" id="cd00093">
    <property type="entry name" value="HTH_XRE"/>
    <property type="match status" value="1"/>
</dbReference>
<dbReference type="PROSITE" id="PS50943">
    <property type="entry name" value="HTH_CROC1"/>
    <property type="match status" value="1"/>
</dbReference>
<reference evidence="3 4" key="1">
    <citation type="submission" date="2024-09" db="EMBL/GenBank/DDBJ databases">
        <authorList>
            <person name="Sun Q."/>
            <person name="Mori K."/>
        </authorList>
    </citation>
    <scope>NUCLEOTIDE SEQUENCE [LARGE SCALE GENOMIC DNA]</scope>
    <source>
        <strain evidence="3 4">JCM 12520</strain>
    </source>
</reference>
<name>A0ABV5W5V6_9BACL</name>
<dbReference type="InterPro" id="IPR050807">
    <property type="entry name" value="TransReg_Diox_bact_type"/>
</dbReference>
<dbReference type="InterPro" id="IPR001387">
    <property type="entry name" value="Cro/C1-type_HTH"/>
</dbReference>
<feature type="domain" description="HTH cro/C1-type" evidence="2">
    <location>
        <begin position="10"/>
        <end position="64"/>
    </location>
</feature>
<organism evidence="3 4">
    <name type="scientific">Paenibacillus hodogayensis</name>
    <dbReference type="NCBI Taxonomy" id="279208"/>
    <lineage>
        <taxon>Bacteria</taxon>
        <taxon>Bacillati</taxon>
        <taxon>Bacillota</taxon>
        <taxon>Bacilli</taxon>
        <taxon>Bacillales</taxon>
        <taxon>Paenibacillaceae</taxon>
        <taxon>Paenibacillus</taxon>
    </lineage>
</organism>
<dbReference type="SMART" id="SM00530">
    <property type="entry name" value="HTH_XRE"/>
    <property type="match status" value="1"/>
</dbReference>
<comment type="caution">
    <text evidence="3">The sequence shown here is derived from an EMBL/GenBank/DDBJ whole genome shotgun (WGS) entry which is preliminary data.</text>
</comment>
<dbReference type="InterPro" id="IPR010982">
    <property type="entry name" value="Lambda_DNA-bd_dom_sf"/>
</dbReference>
<proteinExistence type="predicted"/>
<evidence type="ECO:0000259" key="2">
    <source>
        <dbReference type="PROSITE" id="PS50943"/>
    </source>
</evidence>
<dbReference type="SUPFAM" id="SSF47413">
    <property type="entry name" value="lambda repressor-like DNA-binding domains"/>
    <property type="match status" value="1"/>
</dbReference>
<dbReference type="RefSeq" id="WP_344915402.1">
    <property type="nucleotide sequence ID" value="NZ_BAAAYO010000015.1"/>
</dbReference>
<dbReference type="PANTHER" id="PTHR46797:SF1">
    <property type="entry name" value="METHYLPHOSPHONATE SYNTHASE"/>
    <property type="match status" value="1"/>
</dbReference>
<accession>A0ABV5W5V6</accession>
<dbReference type="Gene3D" id="1.10.260.40">
    <property type="entry name" value="lambda repressor-like DNA-binding domains"/>
    <property type="match status" value="1"/>
</dbReference>
<gene>
    <name evidence="3" type="ORF">ACFFNY_30605</name>
</gene>
<evidence type="ECO:0000313" key="3">
    <source>
        <dbReference type="EMBL" id="MFB9755954.1"/>
    </source>
</evidence>
<keyword evidence="1" id="KW-0238">DNA-binding</keyword>